<feature type="domain" description="Poly A polymerase head" evidence="6">
    <location>
        <begin position="33"/>
        <end position="164"/>
    </location>
</feature>
<dbReference type="GO" id="GO:0000166">
    <property type="term" value="F:nucleotide binding"/>
    <property type="evidence" value="ECO:0007669"/>
    <property type="project" value="UniProtKB-KW"/>
</dbReference>
<evidence type="ECO:0000256" key="2">
    <source>
        <dbReference type="ARBA" id="ARBA00022679"/>
    </source>
</evidence>
<dbReference type="PANTHER" id="PTHR13734:SF5">
    <property type="entry name" value="CCA TRNA NUCLEOTIDYLTRANSFERASE, MITOCHONDRIAL"/>
    <property type="match status" value="1"/>
</dbReference>
<evidence type="ECO:0000259" key="7">
    <source>
        <dbReference type="Pfam" id="PF12627"/>
    </source>
</evidence>
<dbReference type="GO" id="GO:0052929">
    <property type="term" value="F:ATP:3'-cytidine-cytidine-tRNA adenylyltransferase activity"/>
    <property type="evidence" value="ECO:0007669"/>
    <property type="project" value="TreeGrafter"/>
</dbReference>
<accession>A0A437ANX2</accession>
<keyword evidence="2 5" id="KW-0808">Transferase</keyword>
<dbReference type="VEuPathDB" id="MicrosporidiaDB:TUBRATIS_006650"/>
<name>A0A437ANX2_9MICR</name>
<organism evidence="8 9">
    <name type="scientific">Tubulinosema ratisbonensis</name>
    <dbReference type="NCBI Taxonomy" id="291195"/>
    <lineage>
        <taxon>Eukaryota</taxon>
        <taxon>Fungi</taxon>
        <taxon>Fungi incertae sedis</taxon>
        <taxon>Microsporidia</taxon>
        <taxon>Tubulinosematoidea</taxon>
        <taxon>Tubulinosematidae</taxon>
        <taxon>Tubulinosema</taxon>
    </lineage>
</organism>
<dbReference type="SUPFAM" id="SSF81891">
    <property type="entry name" value="Poly A polymerase C-terminal region-like"/>
    <property type="match status" value="1"/>
</dbReference>
<evidence type="ECO:0000256" key="3">
    <source>
        <dbReference type="ARBA" id="ARBA00022741"/>
    </source>
</evidence>
<dbReference type="GO" id="GO:0001680">
    <property type="term" value="P:tRNA 3'-terminal CCA addition"/>
    <property type="evidence" value="ECO:0007669"/>
    <property type="project" value="UniProtKB-ARBA"/>
</dbReference>
<proteinExistence type="inferred from homology"/>
<comment type="similarity">
    <text evidence="1 5">Belongs to the tRNA nucleotidyltransferase/poly(A) polymerase family.</text>
</comment>
<evidence type="ECO:0000259" key="6">
    <source>
        <dbReference type="Pfam" id="PF01743"/>
    </source>
</evidence>
<dbReference type="CDD" id="cd05398">
    <property type="entry name" value="NT_ClassII-CCAase"/>
    <property type="match status" value="1"/>
</dbReference>
<evidence type="ECO:0000256" key="4">
    <source>
        <dbReference type="ARBA" id="ARBA00022884"/>
    </source>
</evidence>
<dbReference type="Pfam" id="PF01743">
    <property type="entry name" value="PolyA_pol"/>
    <property type="match status" value="1"/>
</dbReference>
<evidence type="ECO:0000256" key="5">
    <source>
        <dbReference type="RuleBase" id="RU003953"/>
    </source>
</evidence>
<dbReference type="SUPFAM" id="SSF81301">
    <property type="entry name" value="Nucleotidyltransferase"/>
    <property type="match status" value="1"/>
</dbReference>
<dbReference type="AlphaFoldDB" id="A0A437ANX2"/>
<keyword evidence="9" id="KW-1185">Reference proteome</keyword>
<dbReference type="InterPro" id="IPR002646">
    <property type="entry name" value="PolA_pol_head_dom"/>
</dbReference>
<dbReference type="GO" id="GO:0003723">
    <property type="term" value="F:RNA binding"/>
    <property type="evidence" value="ECO:0007669"/>
    <property type="project" value="UniProtKB-KW"/>
</dbReference>
<dbReference type="PANTHER" id="PTHR13734">
    <property type="entry name" value="TRNA-NUCLEOTIDYLTRANSFERASE"/>
    <property type="match status" value="1"/>
</dbReference>
<dbReference type="OrthoDB" id="445712at2759"/>
<evidence type="ECO:0000313" key="8">
    <source>
        <dbReference type="EMBL" id="RVD92819.1"/>
    </source>
</evidence>
<dbReference type="STRING" id="291195.A0A437ANX2"/>
<dbReference type="InterPro" id="IPR043519">
    <property type="entry name" value="NT_sf"/>
</dbReference>
<dbReference type="Gene3D" id="1.10.3090.10">
    <property type="entry name" value="cca-adding enzyme, domain 2"/>
    <property type="match status" value="1"/>
</dbReference>
<dbReference type="Proteomes" id="UP000282876">
    <property type="component" value="Unassembled WGS sequence"/>
</dbReference>
<gene>
    <name evidence="8" type="ORF">TUBRATIS_006650</name>
</gene>
<keyword evidence="4 5" id="KW-0694">RNA-binding</keyword>
<reference evidence="8 9" key="1">
    <citation type="submission" date="2018-10" db="EMBL/GenBank/DDBJ databases">
        <title>Draft genome sequence of the microsporidian Tubulinosema ratisbonensis.</title>
        <authorList>
            <person name="Polonais V."/>
            <person name="Peyretaillade E."/>
            <person name="Niehus S."/>
            <person name="Wawrzyniak I."/>
            <person name="Franchet A."/>
            <person name="Gaspin C."/>
            <person name="Reichstadt M."/>
            <person name="Belser C."/>
            <person name="Labadie K."/>
            <person name="Delbac F."/>
            <person name="Ferrandon D."/>
        </authorList>
    </citation>
    <scope>NUCLEOTIDE SEQUENCE [LARGE SCALE GENOMIC DNA]</scope>
    <source>
        <strain evidence="8 9">Franzen</strain>
    </source>
</reference>
<keyword evidence="3" id="KW-0547">Nucleotide-binding</keyword>
<evidence type="ECO:0000256" key="1">
    <source>
        <dbReference type="ARBA" id="ARBA00007265"/>
    </source>
</evidence>
<dbReference type="InterPro" id="IPR032828">
    <property type="entry name" value="PolyA_RNA-bd"/>
</dbReference>
<evidence type="ECO:0000313" key="9">
    <source>
        <dbReference type="Proteomes" id="UP000282876"/>
    </source>
</evidence>
<feature type="domain" description="tRNA nucleotidyltransferase/poly(A) polymerase RNA and SrmB- binding" evidence="7">
    <location>
        <begin position="191"/>
        <end position="256"/>
    </location>
</feature>
<sequence length="444" mass="52247">MKEIKLTEQEKGVFNLIKKYSITLPEKPIPRAAGGWVRDKLLNKESHDIDIALDNISGYDFAVGLSIFLNKSISDLGVVKSNPDKSKHLETAILKINDFFIDFVALRTEEYSDTRIPIISLGTPEEDALRRDLTINSLFYNLFTEKIEDYTGKGLEDLQNKIIRTPIDPLQTFYDDPLRILRTFRFACRFNFIIHKSIYKALEDNQIKEYLKTKVSNERIGVEIKKIIEYDSAADVFSDFVKYNLVESIFKPEINEKIDKIYSLNYEILNYEPKKNLKNLYLILIFYSNKIIKRKKEEFVNKLICKESLKYPNKFCEEIDRIEKGINILLSQEIFPTKMNLIRLVRKIGQEWKDSFYFAVLILKINNKSFEKLVSLFNSILSLKYETFFDIKIPFNGDDIVKKFNPEKNKISYFIEEGTIYKIKNPEADKEEIFLFLNEINKKY</sequence>
<dbReference type="EMBL" id="RCSS01000138">
    <property type="protein sequence ID" value="RVD92819.1"/>
    <property type="molecule type" value="Genomic_DNA"/>
</dbReference>
<protein>
    <submittedName>
        <fullName evidence="8">tRNA nucleotidyltransferase poly(A) polymerase</fullName>
    </submittedName>
</protein>
<dbReference type="GO" id="GO:0052927">
    <property type="term" value="F:CC tRNA cytidylyltransferase activity"/>
    <property type="evidence" value="ECO:0007669"/>
    <property type="project" value="TreeGrafter"/>
</dbReference>
<comment type="caution">
    <text evidence="8">The sequence shown here is derived from an EMBL/GenBank/DDBJ whole genome shotgun (WGS) entry which is preliminary data.</text>
</comment>
<dbReference type="Gene3D" id="3.30.460.10">
    <property type="entry name" value="Beta Polymerase, domain 2"/>
    <property type="match status" value="1"/>
</dbReference>
<dbReference type="Pfam" id="PF12627">
    <property type="entry name" value="PolyA_pol_RNAbd"/>
    <property type="match status" value="1"/>
</dbReference>